<gene>
    <name evidence="4 6" type="primary">fliE</name>
    <name evidence="6" type="ORF">ENV62_10465</name>
</gene>
<dbReference type="PRINTS" id="PR01006">
    <property type="entry name" value="FLGHOOKFLIE"/>
</dbReference>
<dbReference type="PANTHER" id="PTHR34653">
    <property type="match status" value="1"/>
</dbReference>
<dbReference type="EMBL" id="DTHB01000060">
    <property type="protein sequence ID" value="HGB15641.1"/>
    <property type="molecule type" value="Genomic_DNA"/>
</dbReference>
<keyword evidence="3 4" id="KW-0975">Bacterial flagellum</keyword>
<evidence type="ECO:0000256" key="3">
    <source>
        <dbReference type="ARBA" id="ARBA00023143"/>
    </source>
</evidence>
<name>A0A7C3SK01_9BACT</name>
<dbReference type="GO" id="GO:0003774">
    <property type="term" value="F:cytoskeletal motor activity"/>
    <property type="evidence" value="ECO:0007669"/>
    <property type="project" value="InterPro"/>
</dbReference>
<proteinExistence type="inferred from homology"/>
<dbReference type="GO" id="GO:0071973">
    <property type="term" value="P:bacterial-type flagellum-dependent cell motility"/>
    <property type="evidence" value="ECO:0007669"/>
    <property type="project" value="InterPro"/>
</dbReference>
<dbReference type="HAMAP" id="MF_00724">
    <property type="entry name" value="FliE"/>
    <property type="match status" value="1"/>
</dbReference>
<dbReference type="PANTHER" id="PTHR34653:SF1">
    <property type="entry name" value="FLAGELLAR HOOK-BASAL BODY COMPLEX PROTEIN FLIE"/>
    <property type="match status" value="1"/>
</dbReference>
<keyword evidence="6" id="KW-0282">Flagellum</keyword>
<evidence type="ECO:0000256" key="1">
    <source>
        <dbReference type="ARBA" id="ARBA00004117"/>
    </source>
</evidence>
<comment type="caution">
    <text evidence="6">The sequence shown here is derived from an EMBL/GenBank/DDBJ whole genome shotgun (WGS) entry which is preliminary data.</text>
</comment>
<accession>A0A7C3SK01</accession>
<dbReference type="Pfam" id="PF02049">
    <property type="entry name" value="FliE"/>
    <property type="match status" value="1"/>
</dbReference>
<evidence type="ECO:0000256" key="2">
    <source>
        <dbReference type="ARBA" id="ARBA00009272"/>
    </source>
</evidence>
<organism evidence="6">
    <name type="scientific">Desulfobacca acetoxidans</name>
    <dbReference type="NCBI Taxonomy" id="60893"/>
    <lineage>
        <taxon>Bacteria</taxon>
        <taxon>Pseudomonadati</taxon>
        <taxon>Thermodesulfobacteriota</taxon>
        <taxon>Desulfobaccia</taxon>
        <taxon>Desulfobaccales</taxon>
        <taxon>Desulfobaccaceae</taxon>
        <taxon>Desulfobacca</taxon>
    </lineage>
</organism>
<dbReference type="NCBIfam" id="TIGR00205">
    <property type="entry name" value="fliE"/>
    <property type="match status" value="1"/>
</dbReference>
<dbReference type="InterPro" id="IPR001624">
    <property type="entry name" value="FliE"/>
</dbReference>
<evidence type="ECO:0000313" key="6">
    <source>
        <dbReference type="EMBL" id="HGB15641.1"/>
    </source>
</evidence>
<dbReference type="GO" id="GO:0009425">
    <property type="term" value="C:bacterial-type flagellum basal body"/>
    <property type="evidence" value="ECO:0007669"/>
    <property type="project" value="UniProtKB-SubCell"/>
</dbReference>
<reference evidence="6" key="1">
    <citation type="journal article" date="2020" name="mSystems">
        <title>Genome- and Community-Level Interaction Insights into Carbon Utilization and Element Cycling Functions of Hydrothermarchaeota in Hydrothermal Sediment.</title>
        <authorList>
            <person name="Zhou Z."/>
            <person name="Liu Y."/>
            <person name="Xu W."/>
            <person name="Pan J."/>
            <person name="Luo Z.H."/>
            <person name="Li M."/>
        </authorList>
    </citation>
    <scope>NUCLEOTIDE SEQUENCE [LARGE SCALE GENOMIC DNA]</scope>
    <source>
        <strain evidence="6">SpSt-776</strain>
    </source>
</reference>
<dbReference type="GO" id="GO:0005198">
    <property type="term" value="F:structural molecule activity"/>
    <property type="evidence" value="ECO:0007669"/>
    <property type="project" value="UniProtKB-UniRule"/>
</dbReference>
<comment type="subcellular location">
    <subcellularLocation>
        <location evidence="1 4">Bacterial flagellum basal body</location>
    </subcellularLocation>
</comment>
<sequence>MKTPVLGCFPGISPSGPETRQGPVPAMKDLFDQILAEVNHLQHRADAQIRDSLLGRAELHEAMLALEKASLSLRVLVQARNKIIQAYEELSRITM</sequence>
<comment type="similarity">
    <text evidence="2 4">Belongs to the FliE family.</text>
</comment>
<evidence type="ECO:0000256" key="4">
    <source>
        <dbReference type="HAMAP-Rule" id="MF_00724"/>
    </source>
</evidence>
<keyword evidence="6" id="KW-0969">Cilium</keyword>
<protein>
    <recommendedName>
        <fullName evidence="4 5">Flagellar hook-basal body complex protein FliE</fullName>
    </recommendedName>
</protein>
<keyword evidence="6" id="KW-0966">Cell projection</keyword>
<evidence type="ECO:0000256" key="5">
    <source>
        <dbReference type="NCBIfam" id="TIGR00205"/>
    </source>
</evidence>
<dbReference type="AlphaFoldDB" id="A0A7C3SK01"/>